<evidence type="ECO:0000256" key="1">
    <source>
        <dbReference type="SAM" id="SignalP"/>
    </source>
</evidence>
<dbReference type="EMBL" id="DXEL01000048">
    <property type="protein sequence ID" value="HIX74752.1"/>
    <property type="molecule type" value="Genomic_DNA"/>
</dbReference>
<feature type="chain" id="PRO_5039110972" evidence="1">
    <location>
        <begin position="23"/>
        <end position="481"/>
    </location>
</feature>
<proteinExistence type="predicted"/>
<comment type="caution">
    <text evidence="3">The sequence shown here is derived from an EMBL/GenBank/DDBJ whole genome shotgun (WGS) entry which is preliminary data.</text>
</comment>
<dbReference type="CDD" id="cd07383">
    <property type="entry name" value="MPP_Dcr2"/>
    <property type="match status" value="1"/>
</dbReference>
<evidence type="ECO:0000259" key="2">
    <source>
        <dbReference type="PROSITE" id="PS51820"/>
    </source>
</evidence>
<dbReference type="SMART" id="SM00758">
    <property type="entry name" value="PA14"/>
    <property type="match status" value="1"/>
</dbReference>
<dbReference type="AlphaFoldDB" id="A0A9D1X915"/>
<dbReference type="SUPFAM" id="SSF56988">
    <property type="entry name" value="Anthrax protective antigen"/>
    <property type="match status" value="1"/>
</dbReference>
<dbReference type="InterPro" id="IPR029052">
    <property type="entry name" value="Metallo-depent_PP-like"/>
</dbReference>
<evidence type="ECO:0000313" key="3">
    <source>
        <dbReference type="EMBL" id="HIX74752.1"/>
    </source>
</evidence>
<feature type="domain" description="PA14" evidence="2">
    <location>
        <begin position="340"/>
        <end position="476"/>
    </location>
</feature>
<protein>
    <submittedName>
        <fullName evidence="3">Metallophosphoesterase</fullName>
    </submittedName>
</protein>
<dbReference type="PANTHER" id="PTHR32440:SF11">
    <property type="entry name" value="METALLOPHOSPHOESTERASE DOMAIN-CONTAINING PROTEIN"/>
    <property type="match status" value="1"/>
</dbReference>
<name>A0A9D1X915_9BACT</name>
<dbReference type="Pfam" id="PF00149">
    <property type="entry name" value="Metallophos"/>
    <property type="match status" value="1"/>
</dbReference>
<dbReference type="Pfam" id="PF07691">
    <property type="entry name" value="PA14"/>
    <property type="match status" value="1"/>
</dbReference>
<dbReference type="Gene3D" id="3.90.182.10">
    <property type="entry name" value="Toxin - Anthrax Protective Antigen,domain 1"/>
    <property type="match status" value="1"/>
</dbReference>
<dbReference type="PANTHER" id="PTHR32440">
    <property type="entry name" value="PHOSPHATASE DCR2-RELATED-RELATED"/>
    <property type="match status" value="1"/>
</dbReference>
<dbReference type="GO" id="GO:0005737">
    <property type="term" value="C:cytoplasm"/>
    <property type="evidence" value="ECO:0007669"/>
    <property type="project" value="TreeGrafter"/>
</dbReference>
<dbReference type="GO" id="GO:0016788">
    <property type="term" value="F:hydrolase activity, acting on ester bonds"/>
    <property type="evidence" value="ECO:0007669"/>
    <property type="project" value="TreeGrafter"/>
</dbReference>
<dbReference type="PROSITE" id="PS51820">
    <property type="entry name" value="PA14"/>
    <property type="match status" value="1"/>
</dbReference>
<dbReference type="SUPFAM" id="SSF56300">
    <property type="entry name" value="Metallo-dependent phosphatases"/>
    <property type="match status" value="1"/>
</dbReference>
<dbReference type="InterPro" id="IPR004843">
    <property type="entry name" value="Calcineurin-like_PHP"/>
</dbReference>
<reference evidence="3" key="1">
    <citation type="journal article" date="2021" name="PeerJ">
        <title>Extensive microbial diversity within the chicken gut microbiome revealed by metagenomics and culture.</title>
        <authorList>
            <person name="Gilroy R."/>
            <person name="Ravi A."/>
            <person name="Getino M."/>
            <person name="Pursley I."/>
            <person name="Horton D.L."/>
            <person name="Alikhan N.F."/>
            <person name="Baker D."/>
            <person name="Gharbi K."/>
            <person name="Hall N."/>
            <person name="Watson M."/>
            <person name="Adriaenssens E.M."/>
            <person name="Foster-Nyarko E."/>
            <person name="Jarju S."/>
            <person name="Secka A."/>
            <person name="Antonio M."/>
            <person name="Oren A."/>
            <person name="Chaudhuri R.R."/>
            <person name="La Ragione R."/>
            <person name="Hildebrand F."/>
            <person name="Pallen M.J."/>
        </authorList>
    </citation>
    <scope>NUCLEOTIDE SEQUENCE</scope>
    <source>
        <strain evidence="3">ChiGjej6B6-14162</strain>
    </source>
</reference>
<dbReference type="InterPro" id="IPR037524">
    <property type="entry name" value="PA14/GLEYA"/>
</dbReference>
<dbReference type="InterPro" id="IPR011658">
    <property type="entry name" value="PA14_dom"/>
</dbReference>
<dbReference type="Gene3D" id="3.60.21.10">
    <property type="match status" value="1"/>
</dbReference>
<dbReference type="Proteomes" id="UP000886740">
    <property type="component" value="Unassembled WGS sequence"/>
</dbReference>
<sequence>MKNRKFILTALFACLILLGAYAQKSIAFKEGKLKIVQLTDIHWDPQSKNCAQTAQTIEAVLALEKPDIAMLTGDVVTERPGPEGWKAIIALLEKAQVPFTVMMGNHDAEVMPKREIYDLLAQSPYFIGEKGPETIHGCGNYVVPVYGADHKTTKALLYCIDSNDYPESKDYGTYDWIHFDQVAWYRQTSARFTKENGGNPLPALAFFHIALPEYDAIPNNGTMLGEKNEGSGASKINSGLFASFIEMGDVMGAFVGHDHDNDFIGTHYQIALAYGRVTGTDAYGDLERGMRVIELKENERSFDTWVRTPSKKGDIFYYPSGLTSLDEEQMSYLPATTTKAGKPGVAYTYYEGKFKSTADVLKAKPVKEGTFRNFSIKEAAADDHFGYQFRSQINIPEKGVYKFHIYSDDGARLFIDGQEVIDNDGSHSAGEATGKVALEKGFHEIRVIYFEDYMGQALEIGITGKNLPKQVLPDEMLFLPE</sequence>
<accession>A0A9D1X915</accession>
<feature type="signal peptide" evidence="1">
    <location>
        <begin position="1"/>
        <end position="22"/>
    </location>
</feature>
<organism evidence="3 4">
    <name type="scientific">Candidatus Parabacteroides intestinipullorum</name>
    <dbReference type="NCBI Taxonomy" id="2838723"/>
    <lineage>
        <taxon>Bacteria</taxon>
        <taxon>Pseudomonadati</taxon>
        <taxon>Bacteroidota</taxon>
        <taxon>Bacteroidia</taxon>
        <taxon>Bacteroidales</taxon>
        <taxon>Tannerellaceae</taxon>
        <taxon>Parabacteroides</taxon>
    </lineage>
</organism>
<gene>
    <name evidence="3" type="ORF">H9977_06950</name>
</gene>
<reference evidence="3" key="2">
    <citation type="submission" date="2021-04" db="EMBL/GenBank/DDBJ databases">
        <authorList>
            <person name="Gilroy R."/>
        </authorList>
    </citation>
    <scope>NUCLEOTIDE SEQUENCE</scope>
    <source>
        <strain evidence="3">ChiGjej6B6-14162</strain>
    </source>
</reference>
<evidence type="ECO:0000313" key="4">
    <source>
        <dbReference type="Proteomes" id="UP000886740"/>
    </source>
</evidence>
<keyword evidence="1" id="KW-0732">Signal</keyword>